<evidence type="ECO:0000313" key="9">
    <source>
        <dbReference type="Proteomes" id="UP000004994"/>
    </source>
</evidence>
<dbReference type="GO" id="GO:0046872">
    <property type="term" value="F:metal ion binding"/>
    <property type="evidence" value="ECO:0007669"/>
    <property type="project" value="UniProtKB-KW"/>
</dbReference>
<dbReference type="GO" id="GO:0009626">
    <property type="term" value="P:plant-type hypersensitive response"/>
    <property type="evidence" value="ECO:0007669"/>
    <property type="project" value="UniProtKB-KW"/>
</dbReference>
<reference evidence="8" key="1">
    <citation type="journal article" date="2012" name="Nature">
        <title>The tomato genome sequence provides insights into fleshy fruit evolution.</title>
        <authorList>
            <consortium name="Tomato Genome Consortium"/>
        </authorList>
    </citation>
    <scope>NUCLEOTIDE SEQUENCE [LARGE SCALE GENOMIC DNA]</scope>
    <source>
        <strain evidence="8">cv. Heinz 1706</strain>
    </source>
</reference>
<dbReference type="InParanoid" id="A0A3Q7FEU1"/>
<proteinExistence type="inferred from homology"/>
<organism evidence="8">
    <name type="scientific">Solanum lycopersicum</name>
    <name type="common">Tomato</name>
    <name type="synonym">Lycopersicon esculentum</name>
    <dbReference type="NCBI Taxonomy" id="4081"/>
    <lineage>
        <taxon>Eukaryota</taxon>
        <taxon>Viridiplantae</taxon>
        <taxon>Streptophyta</taxon>
        <taxon>Embryophyta</taxon>
        <taxon>Tracheophyta</taxon>
        <taxon>Spermatophyta</taxon>
        <taxon>Magnoliopsida</taxon>
        <taxon>eudicotyledons</taxon>
        <taxon>Gunneridae</taxon>
        <taxon>Pentapetalae</taxon>
        <taxon>asterids</taxon>
        <taxon>lamiids</taxon>
        <taxon>Solanales</taxon>
        <taxon>Solanaceae</taxon>
        <taxon>Solanoideae</taxon>
        <taxon>Solaneae</taxon>
        <taxon>Solanum</taxon>
        <taxon>Solanum subgen. Lycopersicon</taxon>
    </lineage>
</organism>
<accession>A0A3Q7FEU1</accession>
<dbReference type="STRING" id="4081.A0A3Q7FEU1"/>
<evidence type="ECO:0000256" key="3">
    <source>
        <dbReference type="ARBA" id="ARBA00022723"/>
    </source>
</evidence>
<reference evidence="8" key="2">
    <citation type="submission" date="2019-01" db="UniProtKB">
        <authorList>
            <consortium name="EnsemblPlants"/>
        </authorList>
    </citation>
    <scope>IDENTIFICATION</scope>
    <source>
        <strain evidence="8">cv. Heinz 1706</strain>
    </source>
</reference>
<dbReference type="SUPFAM" id="SSF55008">
    <property type="entry name" value="HMA, heavy metal-associated domain"/>
    <property type="match status" value="1"/>
</dbReference>
<protein>
    <recommendedName>
        <fullName evidence="7">HMA domain-containing protein</fullName>
    </recommendedName>
</protein>
<sequence length="67" mass="7243">MAQMKVVMKVLTMSDEKTKQKAIEAAADILGVDSIAADLKEQKLTVIGEMDAVAVVKKLKKAVGKRK</sequence>
<keyword evidence="2" id="KW-0488">Methylation</keyword>
<dbReference type="PANTHER" id="PTHR45811">
    <property type="entry name" value="COPPER TRANSPORT PROTEIN FAMILY-RELATED"/>
    <property type="match status" value="1"/>
</dbReference>
<name>A0A3Q7FEU1_SOLLC</name>
<evidence type="ECO:0000256" key="1">
    <source>
        <dbReference type="ARBA" id="ARBA00004170"/>
    </source>
</evidence>
<evidence type="ECO:0000256" key="5">
    <source>
        <dbReference type="ARBA" id="ARBA00023289"/>
    </source>
</evidence>
<dbReference type="InterPro" id="IPR036163">
    <property type="entry name" value="HMA_dom_sf"/>
</dbReference>
<keyword evidence="4" id="KW-0449">Lipoprotein</keyword>
<keyword evidence="9" id="KW-1185">Reference proteome</keyword>
<dbReference type="PaxDb" id="4081-Solyc03g025800.2.1"/>
<dbReference type="InterPro" id="IPR051863">
    <property type="entry name" value="HIPP"/>
</dbReference>
<dbReference type="Gramene" id="Solyc03g025795.1.1">
    <property type="protein sequence ID" value="Solyc03g025795.1.1"/>
    <property type="gene ID" value="Solyc03g025795.1"/>
</dbReference>
<dbReference type="Gene3D" id="3.30.70.100">
    <property type="match status" value="1"/>
</dbReference>
<dbReference type="OMA" id="AIVCCRN"/>
<dbReference type="GO" id="GO:0016020">
    <property type="term" value="C:membrane"/>
    <property type="evidence" value="ECO:0007669"/>
    <property type="project" value="UniProtKB-SubCell"/>
</dbReference>
<dbReference type="FunCoup" id="A0A3Q7FEU1">
    <property type="interactions" value="313"/>
</dbReference>
<dbReference type="PROSITE" id="PS50846">
    <property type="entry name" value="HMA_2"/>
    <property type="match status" value="1"/>
</dbReference>
<evidence type="ECO:0000256" key="6">
    <source>
        <dbReference type="ARBA" id="ARBA00024045"/>
    </source>
</evidence>
<evidence type="ECO:0000313" key="8">
    <source>
        <dbReference type="EnsemblPlants" id="Solyc03g025795.1.1"/>
    </source>
</evidence>
<feature type="domain" description="HMA" evidence="7">
    <location>
        <begin position="4"/>
        <end position="67"/>
    </location>
</feature>
<comment type="subcellular location">
    <subcellularLocation>
        <location evidence="1">Membrane</location>
        <topology evidence="1">Peripheral membrane protein</topology>
    </subcellularLocation>
</comment>
<keyword evidence="5" id="KW-0636">Prenylation</keyword>
<evidence type="ECO:0000256" key="4">
    <source>
        <dbReference type="ARBA" id="ARBA00023288"/>
    </source>
</evidence>
<dbReference type="PANTHER" id="PTHR45811:SF11">
    <property type="entry name" value="METAL-ASSOCIATED DOMAIN, PUTATIVE-RELATED"/>
    <property type="match status" value="1"/>
</dbReference>
<keyword evidence="3" id="KW-0479">Metal-binding</keyword>
<evidence type="ECO:0000259" key="7">
    <source>
        <dbReference type="PROSITE" id="PS50846"/>
    </source>
</evidence>
<dbReference type="AlphaFoldDB" id="A0A3Q7FEU1"/>
<dbReference type="Pfam" id="PF00403">
    <property type="entry name" value="HMA"/>
    <property type="match status" value="1"/>
</dbReference>
<dbReference type="InterPro" id="IPR006121">
    <property type="entry name" value="HMA_dom"/>
</dbReference>
<comment type="similarity">
    <text evidence="6">Belongs to the HIPP family.</text>
</comment>
<evidence type="ECO:0000256" key="2">
    <source>
        <dbReference type="ARBA" id="ARBA00022481"/>
    </source>
</evidence>
<dbReference type="Proteomes" id="UP000004994">
    <property type="component" value="Chromosome 3"/>
</dbReference>
<dbReference type="EnsemblPlants" id="Solyc03g025795.1.1">
    <property type="protein sequence ID" value="Solyc03g025795.1.1"/>
    <property type="gene ID" value="Solyc03g025795.1"/>
</dbReference>